<evidence type="ECO:0000259" key="3">
    <source>
        <dbReference type="PROSITE" id="PS50110"/>
    </source>
</evidence>
<dbReference type="Gene3D" id="3.40.50.2300">
    <property type="match status" value="1"/>
</dbReference>
<reference evidence="5" key="1">
    <citation type="journal article" date="2020" name="Appl. Environ. Microbiol.">
        <title>Diazotrophic Anaeromyxobacter Isolates from Soils.</title>
        <authorList>
            <person name="Masuda Y."/>
            <person name="Yamanaka H."/>
            <person name="Xu Z.X."/>
            <person name="Shiratori Y."/>
            <person name="Aono T."/>
            <person name="Amachi S."/>
            <person name="Senoo K."/>
            <person name="Itoh H."/>
        </authorList>
    </citation>
    <scope>NUCLEOTIDE SEQUENCE [LARGE SCALE GENOMIC DNA]</scope>
    <source>
        <strain evidence="5">R267</strain>
    </source>
</reference>
<comment type="caution">
    <text evidence="4">The sequence shown here is derived from an EMBL/GenBank/DDBJ whole genome shotgun (WGS) entry which is preliminary data.</text>
</comment>
<dbReference type="GO" id="GO:0000160">
    <property type="term" value="P:phosphorelay signal transduction system"/>
    <property type="evidence" value="ECO:0007669"/>
    <property type="project" value="InterPro"/>
</dbReference>
<keyword evidence="1 2" id="KW-0597">Phosphoprotein</keyword>
<dbReference type="InterPro" id="IPR001789">
    <property type="entry name" value="Sig_transdc_resp-reg_receiver"/>
</dbReference>
<evidence type="ECO:0000313" key="4">
    <source>
        <dbReference type="EMBL" id="GEJ57132.1"/>
    </source>
</evidence>
<sequence>MACAKILLLETDEDLSSSLTDVLAGDGFQCCVASSAGDALRLLDRGCAPAVAIIDVPEPPGRTAELFQRLRTEERLLKVPVVVLTARDAEPVPGAATVLAKPFTVEEIVEAARASLRAAGRG</sequence>
<dbReference type="SUPFAM" id="SSF52172">
    <property type="entry name" value="CheY-like"/>
    <property type="match status" value="1"/>
</dbReference>
<dbReference type="InterPro" id="IPR050595">
    <property type="entry name" value="Bact_response_regulator"/>
</dbReference>
<feature type="domain" description="Response regulatory" evidence="3">
    <location>
        <begin position="5"/>
        <end position="116"/>
    </location>
</feature>
<dbReference type="RefSeq" id="WP_176064618.1">
    <property type="nucleotide sequence ID" value="NZ_BJTG01000004.1"/>
</dbReference>
<dbReference type="Pfam" id="PF00072">
    <property type="entry name" value="Response_reg"/>
    <property type="match status" value="1"/>
</dbReference>
<name>A0A7I9VL47_9BACT</name>
<dbReference type="AlphaFoldDB" id="A0A7I9VL47"/>
<evidence type="ECO:0000313" key="5">
    <source>
        <dbReference type="Proteomes" id="UP000503640"/>
    </source>
</evidence>
<evidence type="ECO:0000256" key="1">
    <source>
        <dbReference type="ARBA" id="ARBA00022553"/>
    </source>
</evidence>
<feature type="modified residue" description="4-aspartylphosphate" evidence="2">
    <location>
        <position position="55"/>
    </location>
</feature>
<gene>
    <name evidence="4" type="ORF">AMYX_18730</name>
</gene>
<dbReference type="PROSITE" id="PS50110">
    <property type="entry name" value="RESPONSE_REGULATORY"/>
    <property type="match status" value="1"/>
</dbReference>
<dbReference type="PANTHER" id="PTHR44591">
    <property type="entry name" value="STRESS RESPONSE REGULATOR PROTEIN 1"/>
    <property type="match status" value="1"/>
</dbReference>
<proteinExistence type="predicted"/>
<dbReference type="EMBL" id="BJTG01000004">
    <property type="protein sequence ID" value="GEJ57132.1"/>
    <property type="molecule type" value="Genomic_DNA"/>
</dbReference>
<protein>
    <recommendedName>
        <fullName evidence="3">Response regulatory domain-containing protein</fullName>
    </recommendedName>
</protein>
<dbReference type="InterPro" id="IPR011006">
    <property type="entry name" value="CheY-like_superfamily"/>
</dbReference>
<evidence type="ECO:0000256" key="2">
    <source>
        <dbReference type="PROSITE-ProRule" id="PRU00169"/>
    </source>
</evidence>
<accession>A0A7I9VL47</accession>
<dbReference type="SMART" id="SM00448">
    <property type="entry name" value="REC"/>
    <property type="match status" value="1"/>
</dbReference>
<organism evidence="4 5">
    <name type="scientific">Anaeromyxobacter diazotrophicus</name>
    <dbReference type="NCBI Taxonomy" id="2590199"/>
    <lineage>
        <taxon>Bacteria</taxon>
        <taxon>Pseudomonadati</taxon>
        <taxon>Myxococcota</taxon>
        <taxon>Myxococcia</taxon>
        <taxon>Myxococcales</taxon>
        <taxon>Cystobacterineae</taxon>
        <taxon>Anaeromyxobacteraceae</taxon>
        <taxon>Anaeromyxobacter</taxon>
    </lineage>
</organism>
<keyword evidence="5" id="KW-1185">Reference proteome</keyword>
<dbReference type="PANTHER" id="PTHR44591:SF3">
    <property type="entry name" value="RESPONSE REGULATORY DOMAIN-CONTAINING PROTEIN"/>
    <property type="match status" value="1"/>
</dbReference>
<dbReference type="Proteomes" id="UP000503640">
    <property type="component" value="Unassembled WGS sequence"/>
</dbReference>